<sequence>MTDETLTPPSGFQVKRVYEAPGPGDGYRVLVDRLWPRGLAKAVARIDEWAKDITPSTELRRWFHEDPDHRRAEFTERYRDELADPAAREILDRLRQRAGTDPPVTLVTAVKAPGHSHVPVLVQQLRD</sequence>
<protein>
    <recommendedName>
        <fullName evidence="3">DUF488 family protein</fullName>
    </recommendedName>
</protein>
<keyword evidence="2" id="KW-1185">Reference proteome</keyword>
<comment type="caution">
    <text evidence="1">The sequence shown here is derived from an EMBL/GenBank/DDBJ whole genome shotgun (WGS) entry which is preliminary data.</text>
</comment>
<dbReference type="RefSeq" id="WP_062999292.1">
    <property type="nucleotide sequence ID" value="NZ_BMMH01000012.1"/>
</dbReference>
<dbReference type="AlphaFoldDB" id="A0A917RUR9"/>
<proteinExistence type="predicted"/>
<name>A0A917RUR9_9NOCA</name>
<dbReference type="InterPro" id="IPR052552">
    <property type="entry name" value="YeaO-like"/>
</dbReference>
<accession>A0A917RUR9</accession>
<reference evidence="1" key="1">
    <citation type="journal article" date="2014" name="Int. J. Syst. Evol. Microbiol.">
        <title>Complete genome sequence of Corynebacterium casei LMG S-19264T (=DSM 44701T), isolated from a smear-ripened cheese.</title>
        <authorList>
            <consortium name="US DOE Joint Genome Institute (JGI-PGF)"/>
            <person name="Walter F."/>
            <person name="Albersmeier A."/>
            <person name="Kalinowski J."/>
            <person name="Ruckert C."/>
        </authorList>
    </citation>
    <scope>NUCLEOTIDE SEQUENCE</scope>
    <source>
        <strain evidence="1">CGMCC 4.3508</strain>
    </source>
</reference>
<dbReference type="PANTHER" id="PTHR36849">
    <property type="entry name" value="CYTOPLASMIC PROTEIN-RELATED"/>
    <property type="match status" value="1"/>
</dbReference>
<gene>
    <name evidence="1" type="ORF">GCM10011588_51510</name>
</gene>
<dbReference type="Proteomes" id="UP000638263">
    <property type="component" value="Unassembled WGS sequence"/>
</dbReference>
<dbReference type="Pfam" id="PF22752">
    <property type="entry name" value="DUF488-N3i"/>
    <property type="match status" value="1"/>
</dbReference>
<dbReference type="EMBL" id="BMMH01000012">
    <property type="protein sequence ID" value="GGL30445.1"/>
    <property type="molecule type" value="Genomic_DNA"/>
</dbReference>
<dbReference type="PANTHER" id="PTHR36849:SF1">
    <property type="entry name" value="CYTOPLASMIC PROTEIN"/>
    <property type="match status" value="1"/>
</dbReference>
<evidence type="ECO:0000313" key="2">
    <source>
        <dbReference type="Proteomes" id="UP000638263"/>
    </source>
</evidence>
<evidence type="ECO:0000313" key="1">
    <source>
        <dbReference type="EMBL" id="GGL30445.1"/>
    </source>
</evidence>
<reference evidence="1" key="2">
    <citation type="submission" date="2020-09" db="EMBL/GenBank/DDBJ databases">
        <authorList>
            <person name="Sun Q."/>
            <person name="Zhou Y."/>
        </authorList>
    </citation>
    <scope>NUCLEOTIDE SEQUENCE</scope>
    <source>
        <strain evidence="1">CGMCC 4.3508</strain>
    </source>
</reference>
<organism evidence="1 2">
    <name type="scientific">Nocardia jinanensis</name>
    <dbReference type="NCBI Taxonomy" id="382504"/>
    <lineage>
        <taxon>Bacteria</taxon>
        <taxon>Bacillati</taxon>
        <taxon>Actinomycetota</taxon>
        <taxon>Actinomycetes</taxon>
        <taxon>Mycobacteriales</taxon>
        <taxon>Nocardiaceae</taxon>
        <taxon>Nocardia</taxon>
    </lineage>
</organism>
<evidence type="ECO:0008006" key="3">
    <source>
        <dbReference type="Google" id="ProtNLM"/>
    </source>
</evidence>